<evidence type="ECO:0000313" key="7">
    <source>
        <dbReference type="EMBL" id="HAB6708735.1"/>
    </source>
</evidence>
<dbReference type="Gene3D" id="1.10.260.40">
    <property type="entry name" value="lambda repressor-like DNA-binding domains"/>
    <property type="match status" value="1"/>
</dbReference>
<dbReference type="EMBL" id="DAAVAE010000009">
    <property type="protein sequence ID" value="HAF3809995.1"/>
    <property type="molecule type" value="Genomic_DNA"/>
</dbReference>
<dbReference type="EMBL" id="DAARVL010000003">
    <property type="protein sequence ID" value="HAE4111011.1"/>
    <property type="molecule type" value="Genomic_DNA"/>
</dbReference>
<evidence type="ECO:0000313" key="10">
    <source>
        <dbReference type="EMBL" id="HAE3771637.1"/>
    </source>
</evidence>
<dbReference type="EMBL" id="DAAVUW010000007">
    <property type="protein sequence ID" value="HAF6768137.1"/>
    <property type="molecule type" value="Genomic_DNA"/>
</dbReference>
<dbReference type="EMBL" id="DAAUSN010000009">
    <property type="protein sequence ID" value="HAF3032639.1"/>
    <property type="molecule type" value="Genomic_DNA"/>
</dbReference>
<evidence type="ECO:0000313" key="4">
    <source>
        <dbReference type="EMBL" id="EDA0568515.1"/>
    </source>
</evidence>
<dbReference type="EMBL" id="DAAVJZ010000016">
    <property type="protein sequence ID" value="HAF5104912.1"/>
    <property type="molecule type" value="Genomic_DNA"/>
</dbReference>
<dbReference type="GO" id="GO:0051259">
    <property type="term" value="P:protein complex oligomerization"/>
    <property type="evidence" value="ECO:0007669"/>
    <property type="project" value="InterPro"/>
</dbReference>
<evidence type="ECO:0000313" key="40">
    <source>
        <dbReference type="EMBL" id="HAF9270834.1"/>
    </source>
</evidence>
<reference evidence="5" key="2">
    <citation type="submission" date="2018-07" db="EMBL/GenBank/DDBJ databases">
        <authorList>
            <consortium name="PulseNet: The National Subtyping Network for Foodborne Disease Surveillance"/>
            <person name="Tarr C.L."/>
            <person name="Trees E."/>
            <person name="Katz L.S."/>
            <person name="Carleton-Romer H.A."/>
            <person name="Stroika S."/>
            <person name="Kucerova Z."/>
            <person name="Roache K.F."/>
            <person name="Sabol A.L."/>
            <person name="Besser J."/>
            <person name="Gerner-Smidt P."/>
        </authorList>
    </citation>
    <scope>NUCLEOTIDE SEQUENCE</scope>
    <source>
        <strain evidence="5">PNUSAS001637</strain>
        <strain evidence="6">PNUSAS014695</strain>
    </source>
</reference>
<evidence type="ECO:0000313" key="20">
    <source>
        <dbReference type="EMBL" id="HAF3090262.1"/>
    </source>
</evidence>
<evidence type="ECO:0000313" key="11">
    <source>
        <dbReference type="EMBL" id="HAE4111011.1"/>
    </source>
</evidence>
<dbReference type="EMBL" id="DAAVWG010000009">
    <property type="protein sequence ID" value="HAF6825088.1"/>
    <property type="molecule type" value="Genomic_DNA"/>
</dbReference>
<evidence type="ECO:0000313" key="33">
    <source>
        <dbReference type="EMBL" id="HAF6742488.1"/>
    </source>
</evidence>
<dbReference type="EMBL" id="DAATAA010000003">
    <property type="protein sequence ID" value="HAE7737668.1"/>
    <property type="molecule type" value="Genomic_DNA"/>
</dbReference>
<evidence type="ECO:0000313" key="39">
    <source>
        <dbReference type="EMBL" id="HAF9107568.1"/>
    </source>
</evidence>
<evidence type="ECO:0000313" key="8">
    <source>
        <dbReference type="EMBL" id="HAE0107863.1"/>
    </source>
</evidence>
<dbReference type="EMBL" id="AALIUH010000003">
    <property type="protein sequence ID" value="EDA0568515.1"/>
    <property type="molecule type" value="Genomic_DNA"/>
</dbReference>
<evidence type="ECO:0000313" key="27">
    <source>
        <dbReference type="EMBL" id="HAF4083070.1"/>
    </source>
</evidence>
<evidence type="ECO:0000313" key="31">
    <source>
        <dbReference type="EMBL" id="HAF5099336.1"/>
    </source>
</evidence>
<evidence type="ECO:0000313" key="38">
    <source>
        <dbReference type="EMBL" id="HAF6911751.1"/>
    </source>
</evidence>
<reference evidence="15" key="4">
    <citation type="submission" date="2020-02" db="EMBL/GenBank/DDBJ databases">
        <authorList>
            <consortium name="NCBI Pathogen Detection Project"/>
        </authorList>
    </citation>
    <scope>NUCLEOTIDE SEQUENCE</scope>
    <source>
        <strain evidence="12">09-4893</strain>
        <strain evidence="13">10-1873</strain>
        <strain evidence="11">12-1802</strain>
        <strain evidence="7">12-6367</strain>
        <strain evidence="10">12-7276</strain>
        <strain evidence="14">13-0396</strain>
        <strain evidence="32">138-69</strain>
        <strain evidence="17">181</strain>
        <strain evidence="19">181-42</strain>
        <strain evidence="27">2664</strain>
        <strain evidence="28">31</strain>
        <strain evidence="31">40</strain>
        <strain evidence="30">5</strain>
        <strain evidence="26">58-38</strain>
        <strain evidence="25">68-178</strain>
        <strain evidence="36">A1345</strain>
        <strain evidence="18">A4869</strain>
        <strain evidence="24">A5240</strain>
        <strain evidence="15">A6043</strain>
        <strain evidence="34">A61-139</strain>
        <strain evidence="41">A62-5</strain>
        <strain evidence="23">A6309</strain>
        <strain evidence="40">A65-4</strain>
        <strain evidence="39">A73-2</strain>
        <strain evidence="16">B418</strain>
        <strain evidence="35">B7697</strain>
        <strain evidence="21">B964</strain>
        <strain evidence="33">BL13440</strain>
        <strain evidence="22">BL1893</strain>
        <strain evidence="38">BL23318</strain>
        <strain evidence="20">C806</strain>
        <strain evidence="29">D1985</strain>
        <strain evidence="37">D441</strain>
        <strain evidence="9">Sam_39e8b751-cbd8-401c-99e5-909f6e80a6d5</strain>
        <strain evidence="8">Sam_dfec1e99-600a-41e7-b91a-868250d1cf27</strain>
    </source>
</reference>
<dbReference type="Pfam" id="PF07022">
    <property type="entry name" value="Phage_CI_repr"/>
    <property type="match status" value="1"/>
</dbReference>
<evidence type="ECO:0000313" key="22">
    <source>
        <dbReference type="EMBL" id="HAF3289270.1"/>
    </source>
</evidence>
<dbReference type="EMBL" id="DAAWTG010000013">
    <property type="protein sequence ID" value="HAF9320029.1"/>
    <property type="molecule type" value="Genomic_DNA"/>
</dbReference>
<dbReference type="EMBL" id="AAMKZP010000003">
    <property type="protein sequence ID" value="EDI4406866.1"/>
    <property type="molecule type" value="Genomic_DNA"/>
</dbReference>
<evidence type="ECO:0000313" key="13">
    <source>
        <dbReference type="EMBL" id="HAF0850296.1"/>
    </source>
</evidence>
<dbReference type="EMBL" id="AALNMD010000003">
    <property type="protein sequence ID" value="EDB4295869.1"/>
    <property type="molecule type" value="Genomic_DNA"/>
</dbReference>
<evidence type="ECO:0000313" key="23">
    <source>
        <dbReference type="EMBL" id="HAF3453417.1"/>
    </source>
</evidence>
<feature type="domain" description="Bacteriophage CI repressor N-terminal" evidence="1">
    <location>
        <begin position="13"/>
        <end position="75"/>
    </location>
</feature>
<evidence type="ECO:0000313" key="30">
    <source>
        <dbReference type="EMBL" id="HAF5096378.1"/>
    </source>
</evidence>
<protein>
    <submittedName>
        <fullName evidence="4">Repressor protein CI</fullName>
    </submittedName>
</protein>
<dbReference type="EMBL" id="DAAUWC010000011">
    <property type="protein sequence ID" value="HAF3453417.1"/>
    <property type="molecule type" value="Genomic_DNA"/>
</dbReference>
<evidence type="ECO:0000313" key="14">
    <source>
        <dbReference type="EMBL" id="HAF0898879.1"/>
    </source>
</evidence>
<evidence type="ECO:0000313" key="17">
    <source>
        <dbReference type="EMBL" id="HAF3046491.1"/>
    </source>
</evidence>
<name>A0A3T5EXM8_SALPT</name>
<evidence type="ECO:0000313" key="26">
    <source>
        <dbReference type="EMBL" id="HAF4041629.1"/>
    </source>
</evidence>
<dbReference type="EMBL" id="DAAUTB010000016">
    <property type="protein sequence ID" value="HAF3082270.1"/>
    <property type="molecule type" value="Genomic_DNA"/>
</dbReference>
<dbReference type="EMBL" id="DAAUAQ010000003">
    <property type="protein sequence ID" value="HAF0898879.1"/>
    <property type="molecule type" value="Genomic_DNA"/>
</dbReference>
<evidence type="ECO:0000313" key="29">
    <source>
        <dbReference type="EMBL" id="HAF5061220.1"/>
    </source>
</evidence>
<dbReference type="EMBL" id="DAAHNK010000002">
    <property type="protein sequence ID" value="HAB6708735.1"/>
    <property type="molecule type" value="Genomic_DNA"/>
</dbReference>
<comment type="caution">
    <text evidence="4">The sequence shown here is derived from an EMBL/GenBank/DDBJ whole genome shotgun (WGS) entry which is preliminary data.</text>
</comment>
<evidence type="ECO:0000313" key="21">
    <source>
        <dbReference type="EMBL" id="HAF3234135.1"/>
    </source>
</evidence>
<dbReference type="EMBL" id="DAAQNR010000004">
    <property type="protein sequence ID" value="HAE0107863.1"/>
    <property type="molecule type" value="Genomic_DNA"/>
</dbReference>
<evidence type="ECO:0000313" key="16">
    <source>
        <dbReference type="EMBL" id="HAF3041587.1"/>
    </source>
</evidence>
<sequence>MKIDLETGAREGIERICEAYGFTSRNQLARHLGITNSSLGSRILRNNFPSDIALRCSLETGASLLWLVTGDGAMFDHASSDIVRIPSFKFDNSKLVKISSLMFDKVMIPDHTGDLEIIVEGNAKYLVDKANYAAAEGKYLIEYSGTQSIKELSLLPGNKLRIDWGKYPLDCEIDDVTILGKVIMTMVVSA</sequence>
<dbReference type="EMBL" id="DAAVWE010000009">
    <property type="protein sequence ID" value="HAF6911751.1"/>
    <property type="molecule type" value="Genomic_DNA"/>
</dbReference>
<evidence type="ECO:0000313" key="12">
    <source>
        <dbReference type="EMBL" id="HAE7737668.1"/>
    </source>
</evidence>
<evidence type="ECO:0000313" key="28">
    <source>
        <dbReference type="EMBL" id="HAF5057665.1"/>
    </source>
</evidence>
<organism evidence="4">
    <name type="scientific">Salmonella paratyphi A</name>
    <dbReference type="NCBI Taxonomy" id="54388"/>
    <lineage>
        <taxon>Bacteria</taxon>
        <taxon>Pseudomonadati</taxon>
        <taxon>Pseudomonadota</taxon>
        <taxon>Gammaproteobacteria</taxon>
        <taxon>Enterobacterales</taxon>
        <taxon>Enterobacteriaceae</taxon>
        <taxon>Salmonella</taxon>
    </lineage>
</organism>
<evidence type="ECO:0000313" key="6">
    <source>
        <dbReference type="EMBL" id="EDI4406866.1"/>
    </source>
</evidence>
<dbReference type="InterPro" id="IPR032499">
    <property type="entry name" value="Phage_CI_C"/>
</dbReference>
<dbReference type="Gene3D" id="2.10.109.10">
    <property type="entry name" value="Umud Fragment, subunit A"/>
    <property type="match status" value="1"/>
</dbReference>
<evidence type="ECO:0000313" key="5">
    <source>
        <dbReference type="EMBL" id="EDB4295869.1"/>
    </source>
</evidence>
<dbReference type="RefSeq" id="WP_000687097.1">
    <property type="nucleotide sequence ID" value="NZ_CP009049.1"/>
</dbReference>
<gene>
    <name evidence="5" type="ORF">A4183_06040</name>
    <name evidence="6" type="ORF">CD629_04125</name>
    <name evidence="3" type="ORF">D7N70_15760</name>
    <name evidence="4" type="ORF">F9P35_05015</name>
    <name evidence="9" type="ORF">G2240_11165</name>
    <name evidence="8" type="ORF">G2357_09670</name>
    <name evidence="10" type="ORF">G4A11_003314</name>
    <name evidence="11" type="ORF">G4B43_001180</name>
    <name evidence="12" type="ORF">G4P48_001022</name>
    <name evidence="39" type="ORF">G6443_002219</name>
    <name evidence="30" type="ORF">G7119_002878</name>
    <name evidence="33" type="ORF">G7142_001371</name>
    <name evidence="17" type="ORF">G7144_002301</name>
    <name evidence="31" type="ORF">G7145_001384</name>
    <name evidence="21" type="ORF">G7148_002613</name>
    <name evidence="36" type="ORF">G7150_001582</name>
    <name evidence="20" type="ORF">G7153_001733</name>
    <name evidence="26" type="ORF">G7155_001577</name>
    <name evidence="24" type="ORF">G7165_001639</name>
    <name evidence="35" type="ORF">G7170_001524</name>
    <name evidence="16" type="ORF">G7171_001756</name>
    <name evidence="25" type="ORF">G7172_001600</name>
    <name evidence="28" type="ORF">G7886_003375</name>
    <name evidence="22" type="ORF">G7888_002995</name>
    <name evidence="27" type="ORF">G7893_002598</name>
    <name evidence="29" type="ORF">G7894_002489</name>
    <name evidence="32" type="ORF">G7897_002653</name>
    <name evidence="18" type="ORF">G7911_002912</name>
    <name evidence="23" type="ORF">G7925_001855</name>
    <name evidence="40" type="ORF">G7A52_002430</name>
    <name evidence="41" type="ORF">G7A58_002119</name>
    <name evidence="37" type="ORF">G7Z63_002488</name>
    <name evidence="34" type="ORF">G7Z82_000752</name>
    <name evidence="38" type="ORF">G8972_001585</name>
    <name evidence="19" type="ORF">G8978_002701</name>
    <name evidence="15" type="ORF">G8986_001582</name>
    <name evidence="14" type="ORF">G9F94_001424</name>
    <name evidence="13" type="ORF">G9G60_002624</name>
    <name evidence="7" type="ORF">GYI95_000992</name>
</gene>
<accession>A0A3T5EXM8</accession>
<reference evidence="4" key="3">
    <citation type="submission" date="2019-10" db="EMBL/GenBank/DDBJ databases">
        <authorList>
            <person name="Ashton P.M."/>
            <person name="Dallman T."/>
            <person name="Nair S."/>
            <person name="De Pinna E."/>
            <person name="Peters T."/>
            <person name="Grant K."/>
        </authorList>
    </citation>
    <scope>NUCLEOTIDE SEQUENCE</scope>
    <source>
        <strain evidence="3">435515</strain>
        <strain evidence="4">813446</strain>
    </source>
</reference>
<dbReference type="EMBL" id="DAAUSW010000016">
    <property type="protein sequence ID" value="HAF3234135.1"/>
    <property type="molecule type" value="Genomic_DNA"/>
</dbReference>
<dbReference type="EMBL" id="DAAUYA010000016">
    <property type="protein sequence ID" value="HAF4083070.1"/>
    <property type="molecule type" value="Genomic_DNA"/>
</dbReference>
<dbReference type="EMBL" id="DAAVJX010000017">
    <property type="protein sequence ID" value="HAF5096378.1"/>
    <property type="molecule type" value="Genomic_DNA"/>
</dbReference>
<dbReference type="GO" id="GO:0003677">
    <property type="term" value="F:DNA binding"/>
    <property type="evidence" value="ECO:0007669"/>
    <property type="project" value="InterPro"/>
</dbReference>
<reference evidence="7" key="1">
    <citation type="journal article" date="2018" name="Genome Biol.">
        <title>SKESA: strategic k-mer extension for scrupulous assemblies.</title>
        <authorList>
            <person name="Souvorov A."/>
            <person name="Agarwala R."/>
            <person name="Lipman D.J."/>
        </authorList>
    </citation>
    <scope>NUCLEOTIDE SEQUENCE</scope>
    <source>
        <strain evidence="12">09-4893</strain>
        <strain evidence="13">10-1873</strain>
        <strain evidence="11">12-1802</strain>
        <strain evidence="7">12-6367</strain>
        <strain evidence="10">12-7276</strain>
        <strain evidence="14">13-0396</strain>
        <strain evidence="32">138-69</strain>
        <strain evidence="17">181</strain>
        <strain evidence="19">181-42</strain>
        <strain evidence="27">2664</strain>
        <strain evidence="28">31</strain>
        <strain evidence="31">40</strain>
        <strain evidence="30">5</strain>
        <strain evidence="26">58-38</strain>
        <strain evidence="25">68-178</strain>
        <strain evidence="36">A1345</strain>
        <strain evidence="18">A4869</strain>
        <strain evidence="24">A5240</strain>
        <strain evidence="15">A6043</strain>
        <strain evidence="34">A61-139</strain>
        <strain evidence="41">A62-5</strain>
        <strain evidence="23">A6309</strain>
        <strain evidence="40">A65-4</strain>
        <strain evidence="39">A73-2</strain>
        <strain evidence="16">B418</strain>
        <strain evidence="35">B7697</strain>
        <strain evidence="21">B964</strain>
        <strain evidence="33">BL13440</strain>
        <strain evidence="22">BL1893</strain>
        <strain evidence="38">BL23318</strain>
        <strain evidence="20">C806</strain>
        <strain evidence="29">D1985</strain>
        <strain evidence="37">D441</strain>
        <strain evidence="9">Sam_39e8b751-cbd8-401c-99e5-909f6e80a6d5</strain>
        <strain evidence="8">Sam_dfec1e99-600a-41e7-b91a-868250d1cf27</strain>
    </source>
</reference>
<evidence type="ECO:0000313" key="41">
    <source>
        <dbReference type="EMBL" id="HAF9320029.1"/>
    </source>
</evidence>
<dbReference type="EMBL" id="DAAVJO010000027">
    <property type="protein sequence ID" value="HAF5057665.1"/>
    <property type="molecule type" value="Genomic_DNA"/>
</dbReference>
<dbReference type="AlphaFoldDB" id="A0A3T5EXM8"/>
<dbReference type="EMBL" id="DAAUSU010000010">
    <property type="protein sequence ID" value="HAF3041587.1"/>
    <property type="molecule type" value="Genomic_DNA"/>
</dbReference>
<dbReference type="EMBL" id="DAAUSQ010000019">
    <property type="protein sequence ID" value="HAF3051377.1"/>
    <property type="molecule type" value="Genomic_DNA"/>
</dbReference>
<evidence type="ECO:0000259" key="1">
    <source>
        <dbReference type="Pfam" id="PF07022"/>
    </source>
</evidence>
<evidence type="ECO:0000313" key="36">
    <source>
        <dbReference type="EMBL" id="HAF6825088.1"/>
    </source>
</evidence>
<dbReference type="InterPro" id="IPR010982">
    <property type="entry name" value="Lambda_DNA-bd_dom_sf"/>
</dbReference>
<evidence type="ECO:0000313" key="15">
    <source>
        <dbReference type="EMBL" id="HAF3032639.1"/>
    </source>
</evidence>
<feature type="domain" description="Bacteriophage CI repressor C-terminal" evidence="2">
    <location>
        <begin position="85"/>
        <end position="183"/>
    </location>
</feature>
<dbReference type="EMBL" id="DAAWSS010000016">
    <property type="protein sequence ID" value="HAF9270834.1"/>
    <property type="molecule type" value="Genomic_DNA"/>
</dbReference>
<dbReference type="EMBL" id="DAAUXT010000009">
    <property type="protein sequence ID" value="HAF4024246.1"/>
    <property type="molecule type" value="Genomic_DNA"/>
</dbReference>
<dbReference type="EMBL" id="DAAVWH010000015">
    <property type="protein sequence ID" value="HAF6830310.1"/>
    <property type="molecule type" value="Genomic_DNA"/>
</dbReference>
<dbReference type="EMBL" id="DAAUXU010000009">
    <property type="protein sequence ID" value="HAF4041629.1"/>
    <property type="molecule type" value="Genomic_DNA"/>
</dbReference>
<dbReference type="EMBL" id="DAAUSP010000014">
    <property type="protein sequence ID" value="HAF3046491.1"/>
    <property type="molecule type" value="Genomic_DNA"/>
</dbReference>
<evidence type="ECO:0000259" key="2">
    <source>
        <dbReference type="Pfam" id="PF16452"/>
    </source>
</evidence>
<dbReference type="EMBL" id="DAAVJY010000008">
    <property type="protein sequence ID" value="HAF5099336.1"/>
    <property type="molecule type" value="Genomic_DNA"/>
</dbReference>
<evidence type="ECO:0000313" key="37">
    <source>
        <dbReference type="EMBL" id="HAF6830310.1"/>
    </source>
</evidence>
<evidence type="ECO:0000313" key="35">
    <source>
        <dbReference type="EMBL" id="HAF6781648.1"/>
    </source>
</evidence>
<evidence type="ECO:0000313" key="25">
    <source>
        <dbReference type="EMBL" id="HAF4024246.1"/>
    </source>
</evidence>
<dbReference type="EMBL" id="DAAUAJ010000023">
    <property type="protein sequence ID" value="HAF0850296.1"/>
    <property type="molecule type" value="Genomic_DNA"/>
</dbReference>
<dbReference type="EMBL" id="DAAVJP010000015">
    <property type="protein sequence ID" value="HAF5061220.1"/>
    <property type="molecule type" value="Genomic_DNA"/>
</dbReference>
<dbReference type="EMBL" id="DAAUUR010000021">
    <property type="protein sequence ID" value="HAF3289270.1"/>
    <property type="molecule type" value="Genomic_DNA"/>
</dbReference>
<dbReference type="EMBL" id="DAAVWL010000008">
    <property type="protein sequence ID" value="HAF6742488.1"/>
    <property type="molecule type" value="Genomic_DNA"/>
</dbReference>
<dbReference type="EMBL" id="DAAWRM010000014">
    <property type="protein sequence ID" value="HAF9107568.1"/>
    <property type="molecule type" value="Genomic_DNA"/>
</dbReference>
<evidence type="ECO:0000313" key="18">
    <source>
        <dbReference type="EMBL" id="HAF3051377.1"/>
    </source>
</evidence>
<evidence type="ECO:0000313" key="19">
    <source>
        <dbReference type="EMBL" id="HAF3082270.1"/>
    </source>
</evidence>
<dbReference type="EMBL" id="AAIVQD010000014">
    <property type="protein sequence ID" value="ECI5912230.1"/>
    <property type="molecule type" value="Genomic_DNA"/>
</dbReference>
<dbReference type="EMBL" id="DAAVWK010000009">
    <property type="protein sequence ID" value="HAF6781648.1"/>
    <property type="molecule type" value="Genomic_DNA"/>
</dbReference>
<evidence type="ECO:0000313" key="24">
    <source>
        <dbReference type="EMBL" id="HAF3809995.1"/>
    </source>
</evidence>
<proteinExistence type="predicted"/>
<dbReference type="InterPro" id="IPR010744">
    <property type="entry name" value="Phage_CI_N"/>
</dbReference>
<dbReference type="EMBL" id="DAAUTA010000010">
    <property type="protein sequence ID" value="HAF3090262.1"/>
    <property type="molecule type" value="Genomic_DNA"/>
</dbReference>
<evidence type="ECO:0000313" key="32">
    <source>
        <dbReference type="EMBL" id="HAF5104912.1"/>
    </source>
</evidence>
<dbReference type="EMBL" id="DAAQRG010000006">
    <property type="protein sequence ID" value="HAE0542096.1"/>
    <property type="molecule type" value="Genomic_DNA"/>
</dbReference>
<evidence type="ECO:0000313" key="34">
    <source>
        <dbReference type="EMBL" id="HAF6768137.1"/>
    </source>
</evidence>
<dbReference type="EMBL" id="DAARSO010000044">
    <property type="protein sequence ID" value="HAE3771637.1"/>
    <property type="molecule type" value="Genomic_DNA"/>
</dbReference>
<dbReference type="GO" id="GO:0045892">
    <property type="term" value="P:negative regulation of DNA-templated transcription"/>
    <property type="evidence" value="ECO:0007669"/>
    <property type="project" value="InterPro"/>
</dbReference>
<dbReference type="Pfam" id="PF16452">
    <property type="entry name" value="Phage_CI_C"/>
    <property type="match status" value="1"/>
</dbReference>
<evidence type="ECO:0000313" key="3">
    <source>
        <dbReference type="EMBL" id="ECI5912230.1"/>
    </source>
</evidence>
<evidence type="ECO:0000313" key="9">
    <source>
        <dbReference type="EMBL" id="HAE0542096.1"/>
    </source>
</evidence>